<dbReference type="InterPro" id="IPR053158">
    <property type="entry name" value="CapK_Type1_Caps_Biosynth"/>
</dbReference>
<sequence>MKNQEEYFEQYKDKIYRLLIHCKEDVEYYKSNWDFKLDSIDDMTYDVFCKKIPILEKKIVRKNSEQFLIKNVSMDNLSIDSTSGTDGKPIICYRSKKERFICSDSLWRLRRRFIRDIRPSDKFARFYAFRNKDNEMITNVVLYKENDILLPLFDLSDKKLINYWNEIVKFKPRWLHGPSSTIYNLSLVIKKYSLEQFHFEFIELSGEYVQDKHLKLIEEVFQCPIANQYGCREYWPMAYSDSNGKLMVEKNNIFIEQLYNEGHQKNEILITLLKNNTWPLVRYRLEDLGEYWFEDGKIYLSLHRGRKADFFVMDGNRRFNAIIFSGIARAICELYGMNVILQFQIRKQSENDLLVLLRLNPDANKKEVMVKYKKELQKIVGFNININLEEVEYIKPEEKTGKTKEFINETIVNKM</sequence>
<dbReference type="Proteomes" id="UP000255036">
    <property type="component" value="Unassembled WGS sequence"/>
</dbReference>
<comment type="caution">
    <text evidence="1">The sequence shown here is derived from an EMBL/GenBank/DDBJ whole genome shotgun (WGS) entry which is preliminary data.</text>
</comment>
<dbReference type="PANTHER" id="PTHR36932">
    <property type="entry name" value="CAPSULAR POLYSACCHARIDE BIOSYNTHESIS PROTEIN"/>
    <property type="match status" value="1"/>
</dbReference>
<dbReference type="OrthoDB" id="580775at2"/>
<dbReference type="EMBL" id="QRCT01000049">
    <property type="protein sequence ID" value="RDU22383.1"/>
    <property type="molecule type" value="Genomic_DNA"/>
</dbReference>
<gene>
    <name evidence="1" type="ORF">DWV06_13885</name>
</gene>
<dbReference type="SUPFAM" id="SSF56801">
    <property type="entry name" value="Acetyl-CoA synthetase-like"/>
    <property type="match status" value="1"/>
</dbReference>
<evidence type="ECO:0000313" key="2">
    <source>
        <dbReference type="Proteomes" id="UP000255036"/>
    </source>
</evidence>
<dbReference type="AlphaFoldDB" id="A0A371AS39"/>
<reference evidence="1 2" key="1">
    <citation type="submission" date="2018-07" db="EMBL/GenBank/DDBJ databases">
        <title>Anaerosacharophilus polymeroproducens gen. nov. sp. nov., an anaerobic bacterium isolated from salt field.</title>
        <authorList>
            <person name="Kim W."/>
            <person name="Yang S.-H."/>
            <person name="Oh J."/>
            <person name="Lee J.-H."/>
            <person name="Kwon K.K."/>
        </authorList>
    </citation>
    <scope>NUCLEOTIDE SEQUENCE [LARGE SCALE GENOMIC DNA]</scope>
    <source>
        <strain evidence="1 2">MCWD5</strain>
    </source>
</reference>
<accession>A0A371AS39</accession>
<name>A0A371AS39_9FIRM</name>
<evidence type="ECO:0008006" key="3">
    <source>
        <dbReference type="Google" id="ProtNLM"/>
    </source>
</evidence>
<dbReference type="PANTHER" id="PTHR36932:SF1">
    <property type="entry name" value="CAPSULAR POLYSACCHARIDE BIOSYNTHESIS PROTEIN"/>
    <property type="match status" value="1"/>
</dbReference>
<protein>
    <recommendedName>
        <fullName evidence="3">Phenylacetate--CoA ligase family protein</fullName>
    </recommendedName>
</protein>
<keyword evidence="2" id="KW-1185">Reference proteome</keyword>
<proteinExistence type="predicted"/>
<dbReference type="InterPro" id="IPR042099">
    <property type="entry name" value="ANL_N_sf"/>
</dbReference>
<dbReference type="Gene3D" id="3.40.50.12780">
    <property type="entry name" value="N-terminal domain of ligase-like"/>
    <property type="match status" value="1"/>
</dbReference>
<evidence type="ECO:0000313" key="1">
    <source>
        <dbReference type="EMBL" id="RDU22383.1"/>
    </source>
</evidence>
<dbReference type="RefSeq" id="WP_115482793.1">
    <property type="nucleotide sequence ID" value="NZ_QRCT01000049.1"/>
</dbReference>
<organism evidence="1 2">
    <name type="scientific">Anaerosacchariphilus polymeriproducens</name>
    <dbReference type="NCBI Taxonomy" id="1812858"/>
    <lineage>
        <taxon>Bacteria</taxon>
        <taxon>Bacillati</taxon>
        <taxon>Bacillota</taxon>
        <taxon>Clostridia</taxon>
        <taxon>Lachnospirales</taxon>
        <taxon>Lachnospiraceae</taxon>
        <taxon>Anaerosacchariphilus</taxon>
    </lineage>
</organism>